<comment type="caution">
    <text evidence="7">The sequence shown here is derived from an EMBL/GenBank/DDBJ whole genome shotgun (WGS) entry which is preliminary data.</text>
</comment>
<feature type="active site" evidence="5">
    <location>
        <position position="204"/>
    </location>
</feature>
<reference evidence="7 8" key="1">
    <citation type="journal article" date="2018" name="Genome Biol. Evol.">
        <title>Cladogenesis and Genomic Streamlining in Extracellular Endosymbionts of Tropical Stink Bugs.</title>
        <authorList>
            <person name="Otero-Bravo A."/>
            <person name="Goffredi S."/>
            <person name="Sabree Z.L."/>
        </authorList>
    </citation>
    <scope>NUCLEOTIDE SEQUENCE [LARGE SCALE GENOMIC DNA]</scope>
    <source>
        <strain evidence="7 8">SoET</strain>
    </source>
</reference>
<dbReference type="InterPro" id="IPR010076">
    <property type="entry name" value="BioH"/>
</dbReference>
<dbReference type="Gene3D" id="3.40.50.1820">
    <property type="entry name" value="alpha/beta hydrolase"/>
    <property type="match status" value="1"/>
</dbReference>
<evidence type="ECO:0000256" key="4">
    <source>
        <dbReference type="ARBA" id="ARBA00022801"/>
    </source>
</evidence>
<accession>A0A2P5SXU8</accession>
<proteinExistence type="inferred from homology"/>
<gene>
    <name evidence="5 7" type="primary">bioH</name>
    <name evidence="7" type="ORF">CRV11_02465</name>
</gene>
<dbReference type="Pfam" id="PF00561">
    <property type="entry name" value="Abhydrolase_1"/>
    <property type="match status" value="1"/>
</dbReference>
<keyword evidence="3 5" id="KW-0093">Biotin biosynthesis</keyword>
<dbReference type="InterPro" id="IPR050228">
    <property type="entry name" value="Carboxylesterase_BioH"/>
</dbReference>
<dbReference type="RefSeq" id="WP_136131776.1">
    <property type="nucleotide sequence ID" value="NZ_PDKS01000003.1"/>
</dbReference>
<evidence type="ECO:0000259" key="6">
    <source>
        <dbReference type="Pfam" id="PF00561"/>
    </source>
</evidence>
<dbReference type="Proteomes" id="UP000296034">
    <property type="component" value="Unassembled WGS sequence"/>
</dbReference>
<dbReference type="EMBL" id="PDKS01000003">
    <property type="protein sequence ID" value="PPI87159.1"/>
    <property type="molecule type" value="Genomic_DNA"/>
</dbReference>
<dbReference type="PANTHER" id="PTHR43194">
    <property type="entry name" value="HYDROLASE ALPHA/BETA FOLD FAMILY"/>
    <property type="match status" value="1"/>
</dbReference>
<dbReference type="NCBIfam" id="TIGR01738">
    <property type="entry name" value="bioH"/>
    <property type="match status" value="1"/>
</dbReference>
<dbReference type="UniPathway" id="UPA00078"/>
<dbReference type="EC" id="3.1.1.85" evidence="5"/>
<evidence type="ECO:0000256" key="2">
    <source>
        <dbReference type="ARBA" id="ARBA00022490"/>
    </source>
</evidence>
<comment type="pathway">
    <text evidence="5">Cofactor biosynthesis; biotin biosynthesis.</text>
</comment>
<feature type="binding site" evidence="5">
    <location>
        <position position="232"/>
    </location>
    <ligand>
        <name>substrate</name>
    </ligand>
</feature>
<keyword evidence="4 5" id="KW-0378">Hydrolase</keyword>
<dbReference type="PANTHER" id="PTHR43194:SF5">
    <property type="entry name" value="PIMELOYL-[ACYL-CARRIER PROTEIN] METHYL ESTER ESTERASE"/>
    <property type="match status" value="1"/>
</dbReference>
<name>A0A2P5SXU8_9GAMM</name>
<dbReference type="InterPro" id="IPR000073">
    <property type="entry name" value="AB_hydrolase_1"/>
</dbReference>
<evidence type="ECO:0000313" key="8">
    <source>
        <dbReference type="Proteomes" id="UP000296034"/>
    </source>
</evidence>
<feature type="binding site" evidence="5">
    <location>
        <position position="19"/>
    </location>
    <ligand>
        <name>substrate</name>
    </ligand>
</feature>
<dbReference type="InterPro" id="IPR029058">
    <property type="entry name" value="AB_hydrolase_fold"/>
</dbReference>
<dbReference type="GO" id="GO:0009102">
    <property type="term" value="P:biotin biosynthetic process"/>
    <property type="evidence" value="ECO:0007669"/>
    <property type="project" value="UniProtKB-UniRule"/>
</dbReference>
<sequence length="252" mass="28666">MYLQTFGKGDINLVFLHGWAINSKIWNTIIPLFEKEFLLHLIDLPGYGCNPTFNFLTLNDLAKQLIPFLPDQSVVIGWSLGGLIAMQLALIKPKKLRGIITVSSSPKFISTKSWPGIKPKILDNFKYHVQNNLKQAIERFLILQTLGLKNSHINILNLKRMIFSQPIPSIEVLSNGLKILYDTDLRKELALVKIPFLRIYGSLDSLVPRNIVPILDDIIPKSSSIILEKAAHAPFISHPYMFYKYVVDFLNI</sequence>
<comment type="catalytic activity">
    <reaction evidence="5">
        <text>6-carboxyhexanoyl-[ACP] methyl ester + H2O = 6-carboxyhexanoyl-[ACP] + methanol + H(+)</text>
        <dbReference type="Rhea" id="RHEA:42700"/>
        <dbReference type="Rhea" id="RHEA-COMP:9955"/>
        <dbReference type="Rhea" id="RHEA-COMP:10186"/>
        <dbReference type="ChEBI" id="CHEBI:15377"/>
        <dbReference type="ChEBI" id="CHEBI:15378"/>
        <dbReference type="ChEBI" id="CHEBI:17790"/>
        <dbReference type="ChEBI" id="CHEBI:78846"/>
        <dbReference type="ChEBI" id="CHEBI:82735"/>
        <dbReference type="EC" id="3.1.1.85"/>
    </reaction>
</comment>
<feature type="active site" evidence="5">
    <location>
        <position position="232"/>
    </location>
</feature>
<evidence type="ECO:0000313" key="7">
    <source>
        <dbReference type="EMBL" id="PPI87159.1"/>
    </source>
</evidence>
<dbReference type="SUPFAM" id="SSF53474">
    <property type="entry name" value="alpha/beta-Hydrolases"/>
    <property type="match status" value="1"/>
</dbReference>
<dbReference type="OrthoDB" id="9780744at2"/>
<feature type="domain" description="AB hydrolase-1" evidence="6">
    <location>
        <begin position="13"/>
        <end position="239"/>
    </location>
</feature>
<feature type="active site" description="Nucleophile" evidence="5">
    <location>
        <position position="79"/>
    </location>
</feature>
<comment type="function">
    <text evidence="5">The physiological role of BioH is to remove the methyl group introduced by BioC when the pimeloyl moiety is complete. It allows to synthesize pimeloyl-ACP via the fatty acid synthetic pathway through the hydrolysis of the ester bonds of pimeloyl-ACP esters.</text>
</comment>
<evidence type="ECO:0000256" key="3">
    <source>
        <dbReference type="ARBA" id="ARBA00022756"/>
    </source>
</evidence>
<protein>
    <recommendedName>
        <fullName evidence="5">Pimeloyl-[acyl-carrier protein] methyl ester esterase</fullName>
        <ecNumber evidence="5">3.1.1.85</ecNumber>
    </recommendedName>
    <alternativeName>
        <fullName evidence="5">Biotin synthesis protein BioH</fullName>
    </alternativeName>
    <alternativeName>
        <fullName evidence="5">Carboxylesterase BioH</fullName>
    </alternativeName>
</protein>
<dbReference type="AlphaFoldDB" id="A0A2P5SXU8"/>
<feature type="binding site" evidence="5">
    <location>
        <begin position="79"/>
        <end position="80"/>
    </location>
    <ligand>
        <name>substrate</name>
    </ligand>
</feature>
<evidence type="ECO:0000256" key="1">
    <source>
        <dbReference type="ARBA" id="ARBA00022487"/>
    </source>
</evidence>
<dbReference type="HAMAP" id="MF_01260">
    <property type="entry name" value="Carboxylester"/>
    <property type="match status" value="1"/>
</dbReference>
<comment type="subcellular location">
    <subcellularLocation>
        <location evidence="5">Cytoplasm</location>
    </subcellularLocation>
</comment>
<feature type="binding site" evidence="5">
    <location>
        <begin position="140"/>
        <end position="144"/>
    </location>
    <ligand>
        <name>substrate</name>
    </ligand>
</feature>
<dbReference type="GO" id="GO:0090499">
    <property type="term" value="F:pimelyl-[acyl-carrier protein] methyl ester esterase activity"/>
    <property type="evidence" value="ECO:0007669"/>
    <property type="project" value="UniProtKB-EC"/>
</dbReference>
<organism evidence="7 8">
    <name type="scientific">Candidatus Pantoea edessiphila</name>
    <dbReference type="NCBI Taxonomy" id="2044610"/>
    <lineage>
        <taxon>Bacteria</taxon>
        <taxon>Pseudomonadati</taxon>
        <taxon>Pseudomonadota</taxon>
        <taxon>Gammaproteobacteria</taxon>
        <taxon>Enterobacterales</taxon>
        <taxon>Erwiniaceae</taxon>
        <taxon>Pantoea</taxon>
    </lineage>
</organism>
<comment type="subunit">
    <text evidence="5">Monomer.</text>
</comment>
<keyword evidence="2 5" id="KW-0963">Cytoplasm</keyword>
<evidence type="ECO:0000256" key="5">
    <source>
        <dbReference type="HAMAP-Rule" id="MF_01260"/>
    </source>
</evidence>
<keyword evidence="1 5" id="KW-0719">Serine esterase</keyword>
<comment type="similarity">
    <text evidence="5">Belongs to the AB hydrolase superfamily. Carboxylesterase BioH family.</text>
</comment>
<dbReference type="GO" id="GO:0005737">
    <property type="term" value="C:cytoplasm"/>
    <property type="evidence" value="ECO:0007669"/>
    <property type="project" value="UniProtKB-SubCell"/>
</dbReference>